<feature type="domain" description="BED-type" evidence="11">
    <location>
        <begin position="46"/>
        <end position="99"/>
    </location>
</feature>
<evidence type="ECO:0000256" key="8">
    <source>
        <dbReference type="ARBA" id="ARBA00023242"/>
    </source>
</evidence>
<dbReference type="Pfam" id="PF05699">
    <property type="entry name" value="Dimer_Tnp_hAT"/>
    <property type="match status" value="1"/>
</dbReference>
<sequence length="302" mass="34148">MESQSSHSLPTPSESPEMIDSETREAATSRKRARNKSAALKPPVSEPRSIFWNHCVKGSRTLLDGTIQPIGTCKYCQTQIPASHGSTSGLKNHLEKRCKLSPLYKASENDKNQPVLTNVTMGQVSELVSHTFNQKRCELKLTEYVIIDEMSFRAVEGKGFVSLVHELQPRFRIPDRKKVAAIDYLKKRMKIENTLLFEGTYFQFEVCLREWGIEKDIFAIPSSTVASESAFSLGKRVVDPFRSSLSPKMVEALVCTNDWLRAEDFSFYKDPTDDDLALYKEIEEIEKNANATQEHSQTSSQA</sequence>
<evidence type="ECO:0000256" key="3">
    <source>
        <dbReference type="ARBA" id="ARBA00022771"/>
    </source>
</evidence>
<dbReference type="InterPro" id="IPR052035">
    <property type="entry name" value="ZnF_BED_domain_contain"/>
</dbReference>
<keyword evidence="2" id="KW-0479">Metal-binding</keyword>
<dbReference type="AlphaFoldDB" id="A0AAV0DK61"/>
<evidence type="ECO:0000256" key="5">
    <source>
        <dbReference type="ARBA" id="ARBA00023015"/>
    </source>
</evidence>
<dbReference type="Pfam" id="PF02892">
    <property type="entry name" value="zf-BED"/>
    <property type="match status" value="1"/>
</dbReference>
<proteinExistence type="predicted"/>
<accession>A0AAV0DK61</accession>
<protein>
    <recommendedName>
        <fullName evidence="11">BED-type domain-containing protein</fullName>
    </recommendedName>
</protein>
<dbReference type="InterPro" id="IPR003656">
    <property type="entry name" value="Znf_BED"/>
</dbReference>
<dbReference type="PROSITE" id="PS50808">
    <property type="entry name" value="ZF_BED"/>
    <property type="match status" value="1"/>
</dbReference>
<feature type="region of interest" description="Disordered" evidence="10">
    <location>
        <begin position="1"/>
        <end position="43"/>
    </location>
</feature>
<dbReference type="PANTHER" id="PTHR46481">
    <property type="entry name" value="ZINC FINGER BED DOMAIN-CONTAINING PROTEIN 4"/>
    <property type="match status" value="1"/>
</dbReference>
<dbReference type="GO" id="GO:0003677">
    <property type="term" value="F:DNA binding"/>
    <property type="evidence" value="ECO:0007669"/>
    <property type="project" value="UniProtKB-KW"/>
</dbReference>
<keyword evidence="8" id="KW-0539">Nucleus</keyword>
<dbReference type="SMART" id="SM00614">
    <property type="entry name" value="ZnF_BED"/>
    <property type="match status" value="1"/>
</dbReference>
<evidence type="ECO:0000256" key="7">
    <source>
        <dbReference type="ARBA" id="ARBA00023163"/>
    </source>
</evidence>
<evidence type="ECO:0000256" key="1">
    <source>
        <dbReference type="ARBA" id="ARBA00004123"/>
    </source>
</evidence>
<evidence type="ECO:0000256" key="4">
    <source>
        <dbReference type="ARBA" id="ARBA00022833"/>
    </source>
</evidence>
<dbReference type="SUPFAM" id="SSF140996">
    <property type="entry name" value="Hermes dimerisation domain"/>
    <property type="match status" value="1"/>
</dbReference>
<keyword evidence="6" id="KW-0238">DNA-binding</keyword>
<gene>
    <name evidence="12" type="ORF">CEPIT_LOCUS16322</name>
</gene>
<dbReference type="GO" id="GO:0008270">
    <property type="term" value="F:zinc ion binding"/>
    <property type="evidence" value="ECO:0007669"/>
    <property type="project" value="UniProtKB-KW"/>
</dbReference>
<comment type="caution">
    <text evidence="12">The sequence shown here is derived from an EMBL/GenBank/DDBJ whole genome shotgun (WGS) entry which is preliminary data.</text>
</comment>
<dbReference type="GO" id="GO:0046983">
    <property type="term" value="F:protein dimerization activity"/>
    <property type="evidence" value="ECO:0007669"/>
    <property type="project" value="InterPro"/>
</dbReference>
<evidence type="ECO:0000313" key="12">
    <source>
        <dbReference type="EMBL" id="CAH9103162.1"/>
    </source>
</evidence>
<evidence type="ECO:0000256" key="9">
    <source>
        <dbReference type="PROSITE-ProRule" id="PRU00027"/>
    </source>
</evidence>
<feature type="compositionally biased region" description="Polar residues" evidence="10">
    <location>
        <begin position="1"/>
        <end position="14"/>
    </location>
</feature>
<dbReference type="SUPFAM" id="SSF53098">
    <property type="entry name" value="Ribonuclease H-like"/>
    <property type="match status" value="1"/>
</dbReference>
<evidence type="ECO:0000259" key="11">
    <source>
        <dbReference type="PROSITE" id="PS50808"/>
    </source>
</evidence>
<dbReference type="GO" id="GO:0005634">
    <property type="term" value="C:nucleus"/>
    <property type="evidence" value="ECO:0007669"/>
    <property type="project" value="UniProtKB-SubCell"/>
</dbReference>
<dbReference type="PANTHER" id="PTHR46481:SF8">
    <property type="entry name" value="ZINC FINGER BED DOMAIN-CONTAINING PROTEIN RICESLEEPER 1-LIKE"/>
    <property type="match status" value="1"/>
</dbReference>
<comment type="subcellular location">
    <subcellularLocation>
        <location evidence="1">Nucleus</location>
    </subcellularLocation>
</comment>
<organism evidence="12 13">
    <name type="scientific">Cuscuta epithymum</name>
    <dbReference type="NCBI Taxonomy" id="186058"/>
    <lineage>
        <taxon>Eukaryota</taxon>
        <taxon>Viridiplantae</taxon>
        <taxon>Streptophyta</taxon>
        <taxon>Embryophyta</taxon>
        <taxon>Tracheophyta</taxon>
        <taxon>Spermatophyta</taxon>
        <taxon>Magnoliopsida</taxon>
        <taxon>eudicotyledons</taxon>
        <taxon>Gunneridae</taxon>
        <taxon>Pentapetalae</taxon>
        <taxon>asterids</taxon>
        <taxon>lamiids</taxon>
        <taxon>Solanales</taxon>
        <taxon>Convolvulaceae</taxon>
        <taxon>Cuscuteae</taxon>
        <taxon>Cuscuta</taxon>
        <taxon>Cuscuta subgen. Cuscuta</taxon>
    </lineage>
</organism>
<reference evidence="12" key="1">
    <citation type="submission" date="2022-07" db="EMBL/GenBank/DDBJ databases">
        <authorList>
            <person name="Macas J."/>
            <person name="Novak P."/>
            <person name="Neumann P."/>
        </authorList>
    </citation>
    <scope>NUCLEOTIDE SEQUENCE</scope>
</reference>
<dbReference type="EMBL" id="CAMAPF010000121">
    <property type="protein sequence ID" value="CAH9103162.1"/>
    <property type="molecule type" value="Genomic_DNA"/>
</dbReference>
<dbReference type="Proteomes" id="UP001152523">
    <property type="component" value="Unassembled WGS sequence"/>
</dbReference>
<evidence type="ECO:0000256" key="10">
    <source>
        <dbReference type="SAM" id="MobiDB-lite"/>
    </source>
</evidence>
<name>A0AAV0DK61_9ASTE</name>
<keyword evidence="3 9" id="KW-0863">Zinc-finger</keyword>
<evidence type="ECO:0000313" key="13">
    <source>
        <dbReference type="Proteomes" id="UP001152523"/>
    </source>
</evidence>
<keyword evidence="4" id="KW-0862">Zinc</keyword>
<keyword evidence="5" id="KW-0805">Transcription regulation</keyword>
<keyword evidence="7" id="KW-0804">Transcription</keyword>
<evidence type="ECO:0000256" key="2">
    <source>
        <dbReference type="ARBA" id="ARBA00022723"/>
    </source>
</evidence>
<dbReference type="InterPro" id="IPR008906">
    <property type="entry name" value="HATC_C_dom"/>
</dbReference>
<keyword evidence="13" id="KW-1185">Reference proteome</keyword>
<dbReference type="InterPro" id="IPR012337">
    <property type="entry name" value="RNaseH-like_sf"/>
</dbReference>
<evidence type="ECO:0000256" key="6">
    <source>
        <dbReference type="ARBA" id="ARBA00023125"/>
    </source>
</evidence>